<organism evidence="6 7">
    <name type="scientific">Magallana gigas</name>
    <name type="common">Pacific oyster</name>
    <name type="synonym">Crassostrea gigas</name>
    <dbReference type="NCBI Taxonomy" id="29159"/>
    <lineage>
        <taxon>Eukaryota</taxon>
        <taxon>Metazoa</taxon>
        <taxon>Spiralia</taxon>
        <taxon>Lophotrochozoa</taxon>
        <taxon>Mollusca</taxon>
        <taxon>Bivalvia</taxon>
        <taxon>Autobranchia</taxon>
        <taxon>Pteriomorphia</taxon>
        <taxon>Ostreida</taxon>
        <taxon>Ostreoidea</taxon>
        <taxon>Ostreidae</taxon>
        <taxon>Magallana</taxon>
    </lineage>
</organism>
<dbReference type="GO" id="GO:0016020">
    <property type="term" value="C:membrane"/>
    <property type="evidence" value="ECO:0007669"/>
    <property type="project" value="InterPro"/>
</dbReference>
<dbReference type="EnsemblMetazoa" id="G15044.1">
    <property type="protein sequence ID" value="G15044.1:cds"/>
    <property type="gene ID" value="G15044"/>
</dbReference>
<keyword evidence="7" id="KW-1185">Reference proteome</keyword>
<dbReference type="InterPro" id="IPR029058">
    <property type="entry name" value="AB_hydrolase_fold"/>
</dbReference>
<sequence>MGKLKTLGVILSVALAVLAYCLYTPMPPEAEEPFQQMKFLAKFKSIMGFVSLLDMVGLDGMDTFRKLRSTKPVVDPSDTVTSVDETFDGVDVRVYRPKDQGKDEILPALVFFHGGGWVFGSRDSHDPLMRRFVRKKRMVVVSVEYRLAPEFRFPVPAEDCITATRYFLRHSKKYQVDPKRIGVMGDSAGGNLAAAVSQALTGPDFTDLPKLKVQVLIYPALQAFQFRSPAYVKYAGSSVPGLLNAERMSEFWLRYAYGHDYLKVNHLDLLAGKHLTEEWLNSKEASYVDVKHLPQKLREGYATSANSVPNVTLSTFVKPVFLNPLFSPLLADDEKIRGSPSTYMLTAEFDPLRDDGFYMTKRLREMNVAVEHRHFTGMDHGYLSVFSYQNSVKAVTEICNYLDKSL</sequence>
<keyword evidence="2" id="KW-0378">Hydrolase</keyword>
<feature type="signal peptide" evidence="4">
    <location>
        <begin position="1"/>
        <end position="19"/>
    </location>
</feature>
<dbReference type="Pfam" id="PF07859">
    <property type="entry name" value="Abhydrolase_3"/>
    <property type="match status" value="2"/>
</dbReference>
<dbReference type="InterPro" id="IPR002168">
    <property type="entry name" value="Lipase_GDXG_HIS_AS"/>
</dbReference>
<dbReference type="InterPro" id="IPR013094">
    <property type="entry name" value="AB_hydrolase_3"/>
</dbReference>
<dbReference type="PIRSF" id="PIRSF037251">
    <property type="entry name" value="Arylacetamide_deacetylase"/>
    <property type="match status" value="1"/>
</dbReference>
<dbReference type="PANTHER" id="PTHR48081:SF8">
    <property type="entry name" value="ALPHA_BETA HYDROLASE FOLD-3 DOMAIN-CONTAINING PROTEIN-RELATED"/>
    <property type="match status" value="1"/>
</dbReference>
<evidence type="ECO:0000256" key="1">
    <source>
        <dbReference type="ARBA" id="ARBA00010515"/>
    </source>
</evidence>
<feature type="active site" evidence="3">
    <location>
        <position position="380"/>
    </location>
</feature>
<dbReference type="SUPFAM" id="SSF53474">
    <property type="entry name" value="alpha/beta-Hydrolases"/>
    <property type="match status" value="1"/>
</dbReference>
<dbReference type="PROSITE" id="PS01173">
    <property type="entry name" value="LIPASE_GDXG_HIS"/>
    <property type="match status" value="1"/>
</dbReference>
<keyword evidence="4" id="KW-0732">Signal</keyword>
<proteinExistence type="inferred from homology"/>
<evidence type="ECO:0000313" key="7">
    <source>
        <dbReference type="Proteomes" id="UP000005408"/>
    </source>
</evidence>
<dbReference type="Gene3D" id="3.40.50.1820">
    <property type="entry name" value="alpha/beta hydrolase"/>
    <property type="match status" value="1"/>
</dbReference>
<dbReference type="InterPro" id="IPR017157">
    <property type="entry name" value="Arylacetamide_deacetylase"/>
</dbReference>
<feature type="domain" description="Alpha/beta hydrolase fold-3" evidence="5">
    <location>
        <begin position="319"/>
        <end position="383"/>
    </location>
</feature>
<protein>
    <recommendedName>
        <fullName evidence="5">Alpha/beta hydrolase fold-3 domain-containing protein</fullName>
    </recommendedName>
</protein>
<accession>A0A8W8IP14</accession>
<dbReference type="AlphaFoldDB" id="A0A8W8IP14"/>
<reference evidence="6" key="1">
    <citation type="submission" date="2022-08" db="UniProtKB">
        <authorList>
            <consortium name="EnsemblMetazoa"/>
        </authorList>
    </citation>
    <scope>IDENTIFICATION</scope>
    <source>
        <strain evidence="6">05x7-T-G4-1.051#20</strain>
    </source>
</reference>
<dbReference type="PANTHER" id="PTHR48081">
    <property type="entry name" value="AB HYDROLASE SUPERFAMILY PROTEIN C4A8.06C"/>
    <property type="match status" value="1"/>
</dbReference>
<name>A0A8W8IP14_MAGGI</name>
<evidence type="ECO:0000259" key="5">
    <source>
        <dbReference type="Pfam" id="PF07859"/>
    </source>
</evidence>
<dbReference type="InterPro" id="IPR050300">
    <property type="entry name" value="GDXG_lipolytic_enzyme"/>
</dbReference>
<feature type="domain" description="Alpha/beta hydrolase fold-3" evidence="5">
    <location>
        <begin position="109"/>
        <end position="260"/>
    </location>
</feature>
<feature type="chain" id="PRO_5036472392" description="Alpha/beta hydrolase fold-3 domain-containing protein" evidence="4">
    <location>
        <begin position="20"/>
        <end position="406"/>
    </location>
</feature>
<dbReference type="GO" id="GO:0052689">
    <property type="term" value="F:carboxylic ester hydrolase activity"/>
    <property type="evidence" value="ECO:0007669"/>
    <property type="project" value="InterPro"/>
</dbReference>
<evidence type="ECO:0000256" key="2">
    <source>
        <dbReference type="ARBA" id="ARBA00022801"/>
    </source>
</evidence>
<feature type="active site" evidence="3">
    <location>
        <position position="187"/>
    </location>
</feature>
<comment type="similarity">
    <text evidence="1">Belongs to the 'GDXG' lipolytic enzyme family.</text>
</comment>
<feature type="active site" evidence="3">
    <location>
        <position position="350"/>
    </location>
</feature>
<evidence type="ECO:0000313" key="6">
    <source>
        <dbReference type="EnsemblMetazoa" id="G15044.1:cds"/>
    </source>
</evidence>
<dbReference type="Proteomes" id="UP000005408">
    <property type="component" value="Unassembled WGS sequence"/>
</dbReference>
<evidence type="ECO:0000256" key="4">
    <source>
        <dbReference type="SAM" id="SignalP"/>
    </source>
</evidence>
<evidence type="ECO:0000256" key="3">
    <source>
        <dbReference type="PIRSR" id="PIRSR037251-1"/>
    </source>
</evidence>